<reference evidence="3 4" key="1">
    <citation type="submission" date="2019-08" db="EMBL/GenBank/DDBJ databases">
        <authorList>
            <person name="Khan S.A."/>
            <person name="Jeon C.O."/>
            <person name="Jeong S.E."/>
        </authorList>
    </citation>
    <scope>NUCLEOTIDE SEQUENCE [LARGE SCALE GENOMIC DNA]</scope>
    <source>
        <strain evidence="4">IMCC1728</strain>
    </source>
</reference>
<dbReference type="Pfam" id="PF00501">
    <property type="entry name" value="AMP-binding"/>
    <property type="match status" value="1"/>
</dbReference>
<dbReference type="PANTHER" id="PTHR43767">
    <property type="entry name" value="LONG-CHAIN-FATTY-ACID--COA LIGASE"/>
    <property type="match status" value="1"/>
</dbReference>
<feature type="compositionally biased region" description="Basic and acidic residues" evidence="1">
    <location>
        <begin position="17"/>
        <end position="37"/>
    </location>
</feature>
<organism evidence="3 4">
    <name type="scientific">Piscinibacter aquaticus</name>
    <dbReference type="NCBI Taxonomy" id="392597"/>
    <lineage>
        <taxon>Bacteria</taxon>
        <taxon>Pseudomonadati</taxon>
        <taxon>Pseudomonadota</taxon>
        <taxon>Betaproteobacteria</taxon>
        <taxon>Burkholderiales</taxon>
        <taxon>Sphaerotilaceae</taxon>
        <taxon>Piscinibacter</taxon>
    </lineage>
</organism>
<proteinExistence type="predicted"/>
<dbReference type="SUPFAM" id="SSF56801">
    <property type="entry name" value="Acetyl-CoA synthetase-like"/>
    <property type="match status" value="1"/>
</dbReference>
<dbReference type="PANTHER" id="PTHR43767:SF1">
    <property type="entry name" value="NONRIBOSOMAL PEPTIDE SYNTHASE PES1 (EUROFUNG)-RELATED"/>
    <property type="match status" value="1"/>
</dbReference>
<keyword evidence="4" id="KW-1185">Reference proteome</keyword>
<dbReference type="Gene3D" id="3.40.50.980">
    <property type="match status" value="2"/>
</dbReference>
<dbReference type="EMBL" id="VOPW01000001">
    <property type="protein sequence ID" value="TXC66430.1"/>
    <property type="molecule type" value="Genomic_DNA"/>
</dbReference>
<comment type="caution">
    <text evidence="3">The sequence shown here is derived from an EMBL/GenBank/DDBJ whole genome shotgun (WGS) entry which is preliminary data.</text>
</comment>
<evidence type="ECO:0000313" key="4">
    <source>
        <dbReference type="Proteomes" id="UP000321832"/>
    </source>
</evidence>
<evidence type="ECO:0000259" key="2">
    <source>
        <dbReference type="Pfam" id="PF00501"/>
    </source>
</evidence>
<name>A0A5C6U1J1_9BURK</name>
<evidence type="ECO:0000256" key="1">
    <source>
        <dbReference type="SAM" id="MobiDB-lite"/>
    </source>
</evidence>
<dbReference type="InterPro" id="IPR000873">
    <property type="entry name" value="AMP-dep_synth/lig_dom"/>
</dbReference>
<feature type="compositionally biased region" description="Basic residues" evidence="1">
    <location>
        <begin position="1"/>
        <end position="10"/>
    </location>
</feature>
<feature type="domain" description="AMP-dependent synthetase/ligase" evidence="2">
    <location>
        <begin position="58"/>
        <end position="180"/>
    </location>
</feature>
<sequence>MTSSAGRHRPMGSLADRPPHETATRNPDGRTTLDRHPSAGRRRRTGIVPLAARSRVRHAACRAIVAEGQALSYAQLGEMVARERARLDAAGARPSDRIAIAATRSIETIVAILACVDAGVGYVPLDLSYPAERLAAMIDASRPRLVMGDDAALEKLRASVPEFPTLERPAAREAVHAAESDWPMCSSRRARPAPPRAWPWAHCRCAT</sequence>
<accession>A0A5C6U1J1</accession>
<dbReference type="Proteomes" id="UP000321832">
    <property type="component" value="Unassembled WGS sequence"/>
</dbReference>
<dbReference type="AlphaFoldDB" id="A0A5C6U1J1"/>
<feature type="region of interest" description="Disordered" evidence="1">
    <location>
        <begin position="1"/>
        <end position="47"/>
    </location>
</feature>
<evidence type="ECO:0000313" key="3">
    <source>
        <dbReference type="EMBL" id="TXC66430.1"/>
    </source>
</evidence>
<dbReference type="InterPro" id="IPR050237">
    <property type="entry name" value="ATP-dep_AMP-bd_enzyme"/>
</dbReference>
<gene>
    <name evidence="3" type="ORF">FSC37_13005</name>
</gene>
<protein>
    <submittedName>
        <fullName evidence="3">Amino acid adenylation domain-containing protein</fullName>
    </submittedName>
</protein>